<evidence type="ECO:0000256" key="1">
    <source>
        <dbReference type="SAM" id="Phobius"/>
    </source>
</evidence>
<protein>
    <submittedName>
        <fullName evidence="2">Anti-sigma factor</fullName>
    </submittedName>
</protein>
<dbReference type="AlphaFoldDB" id="A0A8J7VW61"/>
<dbReference type="EMBL" id="JAGQFT010000075">
    <property type="protein sequence ID" value="MBR0562803.1"/>
    <property type="molecule type" value="Genomic_DNA"/>
</dbReference>
<keyword evidence="1" id="KW-1133">Transmembrane helix</keyword>
<feature type="transmembrane region" description="Helical" evidence="1">
    <location>
        <begin position="84"/>
        <end position="102"/>
    </location>
</feature>
<dbReference type="RefSeq" id="WP_211926730.1">
    <property type="nucleotide sequence ID" value="NZ_JAGQFT020000013.1"/>
</dbReference>
<evidence type="ECO:0000313" key="3">
    <source>
        <dbReference type="EMBL" id="MBS7458644.1"/>
    </source>
</evidence>
<comment type="caution">
    <text evidence="2">The sequence shown here is derived from an EMBL/GenBank/DDBJ whole genome shotgun (WGS) entry which is preliminary data.</text>
</comment>
<reference evidence="2" key="2">
    <citation type="submission" date="2021-04" db="EMBL/GenBank/DDBJ databases">
        <authorList>
            <person name="Karlyshev A.V."/>
        </authorList>
    </citation>
    <scope>NUCLEOTIDE SEQUENCE</scope>
    <source>
        <strain evidence="2">LMG 29479</strain>
    </source>
</reference>
<keyword evidence="4" id="KW-1185">Reference proteome</keyword>
<dbReference type="Proteomes" id="UP000675747">
    <property type="component" value="Unassembled WGS sequence"/>
</dbReference>
<evidence type="ECO:0000313" key="4">
    <source>
        <dbReference type="Proteomes" id="UP000675747"/>
    </source>
</evidence>
<accession>A0A8J7VW61</accession>
<gene>
    <name evidence="3" type="ORF">KB893_016000</name>
    <name evidence="2" type="ORF">KB893_09790</name>
</gene>
<organism evidence="2">
    <name type="scientific">Coralloluteibacterium stylophorae</name>
    <dbReference type="NCBI Taxonomy" id="1776034"/>
    <lineage>
        <taxon>Bacteria</taxon>
        <taxon>Pseudomonadati</taxon>
        <taxon>Pseudomonadota</taxon>
        <taxon>Gammaproteobacteria</taxon>
        <taxon>Lysobacterales</taxon>
        <taxon>Lysobacteraceae</taxon>
        <taxon>Coralloluteibacterium</taxon>
    </lineage>
</organism>
<keyword evidence="1" id="KW-0812">Transmembrane</keyword>
<sequence length="250" mass="27106">MTPIAPTEDELHAWVDSQLDARARARVDAWLAAHPQDAARVAAWKQDAERLRTALAAPAVQPVDPRLDPAHVRRRLHARRRRRWAVAAGMLLALGLGGAGGWQAREQALLARRLPMADAVSAYRLFATEDAPPGSLGPSEAAPLRDWLRLHFGAEGRLPDLSAQGFALRSARLLSTAEGAAAMLIYEDGAGGRVGVYLRPGDHFPEPGARRDGPLLARYWSHGDTSFALVGAADDSRVSAMQRTLMRGRL</sequence>
<dbReference type="EMBL" id="JAGQFT020000013">
    <property type="protein sequence ID" value="MBS7458644.1"/>
    <property type="molecule type" value="Genomic_DNA"/>
</dbReference>
<keyword evidence="1" id="KW-0472">Membrane</keyword>
<name>A0A8J7VW61_9GAMM</name>
<proteinExistence type="predicted"/>
<reference evidence="3 4" key="1">
    <citation type="journal article" date="2021" name="Microbiol. Resour. Announc.">
        <title>Draft Genome Sequence of Coralloluteibacterium stylophorae LMG 29479T.</title>
        <authorList>
            <person name="Karlyshev A.V."/>
            <person name="Kudryashova E.B."/>
            <person name="Ariskina E.V."/>
            <person name="Conroy A.P."/>
            <person name="Abidueva E.Y."/>
        </authorList>
    </citation>
    <scope>NUCLEOTIDE SEQUENCE [LARGE SCALE GENOMIC DNA]</scope>
    <source>
        <strain evidence="3 4">LMG 29479</strain>
    </source>
</reference>
<evidence type="ECO:0000313" key="2">
    <source>
        <dbReference type="EMBL" id="MBR0562803.1"/>
    </source>
</evidence>